<dbReference type="EMBL" id="RXHU01000033">
    <property type="protein sequence ID" value="RTE09417.1"/>
    <property type="molecule type" value="Genomic_DNA"/>
</dbReference>
<dbReference type="NCBIfam" id="TIGR02887">
    <property type="entry name" value="spore_ger_x_C"/>
    <property type="match status" value="1"/>
</dbReference>
<dbReference type="Pfam" id="PF25198">
    <property type="entry name" value="Spore_GerAC_N"/>
    <property type="match status" value="1"/>
</dbReference>
<organism evidence="11 12">
    <name type="scientific">Paenibacillus whitsoniae</name>
    <dbReference type="NCBI Taxonomy" id="2496558"/>
    <lineage>
        <taxon>Bacteria</taxon>
        <taxon>Bacillati</taxon>
        <taxon>Bacillota</taxon>
        <taxon>Bacilli</taxon>
        <taxon>Bacillales</taxon>
        <taxon>Paenibacillaceae</taxon>
        <taxon>Paenibacillus</taxon>
    </lineage>
</organism>
<evidence type="ECO:0000256" key="2">
    <source>
        <dbReference type="ARBA" id="ARBA00007886"/>
    </source>
</evidence>
<dbReference type="AlphaFoldDB" id="A0A3S0CV27"/>
<reference evidence="11 12" key="1">
    <citation type="submission" date="2018-12" db="EMBL/GenBank/DDBJ databases">
        <title>Bacillus ochoae sp. nov., Paenibacillus whitsoniae sp. nov., Paenibacillus spiritus sp. nov. Isolated from the Mars Exploration Rover during spacecraft assembly.</title>
        <authorList>
            <person name="Seuylemezian A."/>
            <person name="Vaishampayan P."/>
        </authorList>
    </citation>
    <scope>NUCLEOTIDE SEQUENCE [LARGE SCALE GENOMIC DNA]</scope>
    <source>
        <strain evidence="11 12">MER 54</strain>
    </source>
</reference>
<dbReference type="InterPro" id="IPR038501">
    <property type="entry name" value="Spore_GerAC_C_sf"/>
</dbReference>
<keyword evidence="3" id="KW-0309">Germination</keyword>
<evidence type="ECO:0000256" key="4">
    <source>
        <dbReference type="ARBA" id="ARBA00022729"/>
    </source>
</evidence>
<keyword evidence="6" id="KW-0564">Palmitate</keyword>
<name>A0A3S0CV27_9BACL</name>
<protein>
    <submittedName>
        <fullName evidence="11">Ger(X)C family spore germination protein</fullName>
    </submittedName>
</protein>
<dbReference type="Proteomes" id="UP000276128">
    <property type="component" value="Unassembled WGS sequence"/>
</dbReference>
<dbReference type="OrthoDB" id="2370124at2"/>
<evidence type="ECO:0000256" key="8">
    <source>
        <dbReference type="SAM" id="SignalP"/>
    </source>
</evidence>
<comment type="similarity">
    <text evidence="2">Belongs to the GerABKC lipoprotein family.</text>
</comment>
<evidence type="ECO:0000256" key="5">
    <source>
        <dbReference type="ARBA" id="ARBA00023136"/>
    </source>
</evidence>
<dbReference type="InterPro" id="IPR008844">
    <property type="entry name" value="Spore_GerAC-like"/>
</dbReference>
<feature type="domain" description="Spore germination GerAC-like C-terminal" evidence="9">
    <location>
        <begin position="197"/>
        <end position="367"/>
    </location>
</feature>
<dbReference type="InterPro" id="IPR057336">
    <property type="entry name" value="GerAC_N"/>
</dbReference>
<evidence type="ECO:0000256" key="3">
    <source>
        <dbReference type="ARBA" id="ARBA00022544"/>
    </source>
</evidence>
<keyword evidence="12" id="KW-1185">Reference proteome</keyword>
<evidence type="ECO:0000259" key="9">
    <source>
        <dbReference type="Pfam" id="PF05504"/>
    </source>
</evidence>
<evidence type="ECO:0000256" key="7">
    <source>
        <dbReference type="ARBA" id="ARBA00023288"/>
    </source>
</evidence>
<evidence type="ECO:0000313" key="11">
    <source>
        <dbReference type="EMBL" id="RTE09417.1"/>
    </source>
</evidence>
<comment type="subcellular location">
    <subcellularLocation>
        <location evidence="1">Membrane</location>
        <topology evidence="1">Lipid-anchor</topology>
    </subcellularLocation>
</comment>
<evidence type="ECO:0000259" key="10">
    <source>
        <dbReference type="Pfam" id="PF25198"/>
    </source>
</evidence>
<keyword evidence="7" id="KW-0449">Lipoprotein</keyword>
<sequence>MRRVMISVLLSLLLTGCAVENQLKNLQLIYATSLDINDNNDIVATVTIQSPGGKERNVPEHEIISATGATLQEALNNKIGQQIAGTVGTSKNQVLLISEKLAKQDLAKILDSAVRISDDPMLAKVAIVRGDSSDLIRLKRVGSATAGEYLRKIIQSARHDTVIPAITLHNLFPLLHDSGRDAVLPVLKKEGDKAIVDGMGLLHKRKFTGYTLTSKQSTLALLLNGSMGNACVITRRVKTDDNDSPADYMGLSIMNLKRKKQVWLDESGHVQVRFALKMKGSIIEYAGSSDQAGEYDTKELAKRFSEILMEDAQGIFQQLLKSHSDAYGIARDIMAYYPEAWAKMDWETEYPKTNFQAQIAVEIVSKGIIN</sequence>
<dbReference type="InterPro" id="IPR046953">
    <property type="entry name" value="Spore_GerAC-like_C"/>
</dbReference>
<dbReference type="PANTHER" id="PTHR35789">
    <property type="entry name" value="SPORE GERMINATION PROTEIN B3"/>
    <property type="match status" value="1"/>
</dbReference>
<dbReference type="PANTHER" id="PTHR35789:SF1">
    <property type="entry name" value="SPORE GERMINATION PROTEIN B3"/>
    <property type="match status" value="1"/>
</dbReference>
<evidence type="ECO:0000313" key="12">
    <source>
        <dbReference type="Proteomes" id="UP000276128"/>
    </source>
</evidence>
<keyword evidence="5" id="KW-0472">Membrane</keyword>
<feature type="signal peptide" evidence="8">
    <location>
        <begin position="1"/>
        <end position="20"/>
    </location>
</feature>
<dbReference type="RefSeq" id="WP_126141492.1">
    <property type="nucleotide sequence ID" value="NZ_RXHU01000033.1"/>
</dbReference>
<dbReference type="GO" id="GO:0009847">
    <property type="term" value="P:spore germination"/>
    <property type="evidence" value="ECO:0007669"/>
    <property type="project" value="InterPro"/>
</dbReference>
<dbReference type="GO" id="GO:0016020">
    <property type="term" value="C:membrane"/>
    <property type="evidence" value="ECO:0007669"/>
    <property type="project" value="UniProtKB-SubCell"/>
</dbReference>
<accession>A0A3S0CV27</accession>
<feature type="chain" id="PRO_5038794801" evidence="8">
    <location>
        <begin position="21"/>
        <end position="370"/>
    </location>
</feature>
<feature type="domain" description="Spore germination protein N-terminal" evidence="10">
    <location>
        <begin position="21"/>
        <end position="188"/>
    </location>
</feature>
<dbReference type="Gene3D" id="3.30.300.210">
    <property type="entry name" value="Nutrient germinant receptor protein C, domain 3"/>
    <property type="match status" value="1"/>
</dbReference>
<dbReference type="Pfam" id="PF05504">
    <property type="entry name" value="Spore_GerAC"/>
    <property type="match status" value="1"/>
</dbReference>
<proteinExistence type="inferred from homology"/>
<comment type="caution">
    <text evidence="11">The sequence shown here is derived from an EMBL/GenBank/DDBJ whole genome shotgun (WGS) entry which is preliminary data.</text>
</comment>
<gene>
    <name evidence="11" type="ORF">EJQ19_12140</name>
</gene>
<evidence type="ECO:0000256" key="6">
    <source>
        <dbReference type="ARBA" id="ARBA00023139"/>
    </source>
</evidence>
<dbReference type="PROSITE" id="PS51257">
    <property type="entry name" value="PROKAR_LIPOPROTEIN"/>
    <property type="match status" value="1"/>
</dbReference>
<keyword evidence="4 8" id="KW-0732">Signal</keyword>
<evidence type="ECO:0000256" key="1">
    <source>
        <dbReference type="ARBA" id="ARBA00004635"/>
    </source>
</evidence>